<keyword evidence="3" id="KW-1185">Reference proteome</keyword>
<evidence type="ECO:0000313" key="2">
    <source>
        <dbReference type="EMBL" id="KAF4343972.1"/>
    </source>
</evidence>
<name>A0A9P5AUA3_9HYPO</name>
<comment type="caution">
    <text evidence="2">The sequence shown here is derived from an EMBL/GenBank/DDBJ whole genome shotgun (WGS) entry which is preliminary data.</text>
</comment>
<evidence type="ECO:0000313" key="3">
    <source>
        <dbReference type="Proteomes" id="UP000730481"/>
    </source>
</evidence>
<dbReference type="OrthoDB" id="5043579at2759"/>
<organism evidence="2 3">
    <name type="scientific">Fusarium beomiforme</name>
    <dbReference type="NCBI Taxonomy" id="44412"/>
    <lineage>
        <taxon>Eukaryota</taxon>
        <taxon>Fungi</taxon>
        <taxon>Dikarya</taxon>
        <taxon>Ascomycota</taxon>
        <taxon>Pezizomycotina</taxon>
        <taxon>Sordariomycetes</taxon>
        <taxon>Hypocreomycetidae</taxon>
        <taxon>Hypocreales</taxon>
        <taxon>Nectriaceae</taxon>
        <taxon>Fusarium</taxon>
        <taxon>Fusarium burgessii species complex</taxon>
    </lineage>
</organism>
<protein>
    <submittedName>
        <fullName evidence="2">Uncharacterized protein</fullName>
    </submittedName>
</protein>
<reference evidence="2" key="2">
    <citation type="submission" date="2020-02" db="EMBL/GenBank/DDBJ databases">
        <title>Identification and distribution of gene clusters putatively required for synthesis of sphingolipid metabolism inhibitors in phylogenetically diverse species of the filamentous fungus Fusarium.</title>
        <authorList>
            <person name="Kim H.-S."/>
            <person name="Busman M."/>
            <person name="Brown D.W."/>
            <person name="Divon H."/>
            <person name="Uhlig S."/>
            <person name="Proctor R.H."/>
        </authorList>
    </citation>
    <scope>NUCLEOTIDE SEQUENCE</scope>
    <source>
        <strain evidence="2">NRRL 25174</strain>
    </source>
</reference>
<dbReference type="AlphaFoldDB" id="A0A9P5AUA3"/>
<dbReference type="EMBL" id="PVQB02000071">
    <property type="protein sequence ID" value="KAF4343972.1"/>
    <property type="molecule type" value="Genomic_DNA"/>
</dbReference>
<dbReference type="Proteomes" id="UP000730481">
    <property type="component" value="Unassembled WGS sequence"/>
</dbReference>
<feature type="compositionally biased region" description="Basic and acidic residues" evidence="1">
    <location>
        <begin position="9"/>
        <end position="27"/>
    </location>
</feature>
<feature type="region of interest" description="Disordered" evidence="1">
    <location>
        <begin position="1"/>
        <end position="39"/>
    </location>
</feature>
<gene>
    <name evidence="2" type="ORF">FBEOM_2079</name>
</gene>
<sequence length="106" mass="11753">MGTKRRAARSAEPDHQQKKMKSDHYNSDSDSSSPADWEAMPPLKQAAGYVFIETTDQFDLLGLINAMNSDGPEPPTFIYKPPIVSIIVGHDTHSAAPTYLIEEKIH</sequence>
<proteinExistence type="predicted"/>
<reference evidence="2" key="1">
    <citation type="journal article" date="2017" name="Mycologia">
        <title>Fusarium algeriense, sp. nov., a novel toxigenic crown rot pathogen of durum wheat from Algeria is nested in the Fusarium burgessii species complex.</title>
        <authorList>
            <person name="Laraba I."/>
            <person name="Keddad A."/>
            <person name="Boureghda H."/>
            <person name="Abdallah N."/>
            <person name="Vaughan M.M."/>
            <person name="Proctor R.H."/>
            <person name="Busman M."/>
            <person name="O'Donnell K."/>
        </authorList>
    </citation>
    <scope>NUCLEOTIDE SEQUENCE</scope>
    <source>
        <strain evidence="2">NRRL 25174</strain>
    </source>
</reference>
<accession>A0A9P5AUA3</accession>
<evidence type="ECO:0000256" key="1">
    <source>
        <dbReference type="SAM" id="MobiDB-lite"/>
    </source>
</evidence>